<dbReference type="Proteomes" id="UP001178507">
    <property type="component" value="Unassembled WGS sequence"/>
</dbReference>
<protein>
    <submittedName>
        <fullName evidence="1">Uncharacterized protein</fullName>
    </submittedName>
</protein>
<accession>A0AA36HY42</accession>
<gene>
    <name evidence="1" type="ORF">EVOR1521_LOCUS5856</name>
</gene>
<sequence length="664" mass="75141">MPWRLRLAALFQVQGWRVPWYFDCRHSTEWTNFRNALEVLDGTYQEEVFWWAQALLERIEPSFLRVQNTDHLFFLCNPNGTIEDDDWVPVQSDEESIFRLSTGTSQWSNEEREQRSHALGDFCYFGYMAAIAYRTRNTDASIAGILEGRQHAMQLLQNFLMSRANSVDFLDSSGWLMTHELVLKHLYPPDGPPRRWATIADDPSRPVNSLQLEATNKFSDGLQAQLHVAAIGYHTTLVLELISLWEEFLSDQLRLHFAVHVLEPGLGDARQVRAASVCKDFEAYGDLCGWDARLLSLNQKHIKRVKLPISGLPSPQIEDPSAFVEDFIGFFAGLDSDSFTLGQTDPRIQGADLLLCTEPAFLCNALGRSFPHRPLLGYFANPLTAYVPAFAAESWLQDFVALTKGLGRSAPFMAVASTRFLGEQMRFQTGATRVFAARPLAAYLGPVRGSSKAEVVVLRQPSMFWNSACILNSLVRMNMQELQSMQSMQAEGLKATSLRFTPSEELPDASSEAIASFAACVIYPYDVSQMRLYELYALSVPLFVPSRAQLPSYIYRGLTSIEDFDHVLPDAGFQGGWRKSDIGPHLDFNPFDREWRAADAWTQLTHWVSLPHLVRFESSAQLLSRLMQENLRSVSAAMRRQQERDVIRAVRFWTAALSHLGEAT</sequence>
<dbReference type="EMBL" id="CAUJNA010000430">
    <property type="protein sequence ID" value="CAJ1376915.1"/>
    <property type="molecule type" value="Genomic_DNA"/>
</dbReference>
<evidence type="ECO:0000313" key="2">
    <source>
        <dbReference type="Proteomes" id="UP001178507"/>
    </source>
</evidence>
<evidence type="ECO:0000313" key="1">
    <source>
        <dbReference type="EMBL" id="CAJ1376915.1"/>
    </source>
</evidence>
<organism evidence="1 2">
    <name type="scientific">Effrenium voratum</name>
    <dbReference type="NCBI Taxonomy" id="2562239"/>
    <lineage>
        <taxon>Eukaryota</taxon>
        <taxon>Sar</taxon>
        <taxon>Alveolata</taxon>
        <taxon>Dinophyceae</taxon>
        <taxon>Suessiales</taxon>
        <taxon>Symbiodiniaceae</taxon>
        <taxon>Effrenium</taxon>
    </lineage>
</organism>
<dbReference type="AlphaFoldDB" id="A0AA36HY42"/>
<proteinExistence type="predicted"/>
<name>A0AA36HY42_9DINO</name>
<reference evidence="1" key="1">
    <citation type="submission" date="2023-08" db="EMBL/GenBank/DDBJ databases">
        <authorList>
            <person name="Chen Y."/>
            <person name="Shah S."/>
            <person name="Dougan E. K."/>
            <person name="Thang M."/>
            <person name="Chan C."/>
        </authorList>
    </citation>
    <scope>NUCLEOTIDE SEQUENCE</scope>
</reference>
<comment type="caution">
    <text evidence="1">The sequence shown here is derived from an EMBL/GenBank/DDBJ whole genome shotgun (WGS) entry which is preliminary data.</text>
</comment>
<keyword evidence="2" id="KW-1185">Reference proteome</keyword>